<sequence length="431" mass="48302">MAELPMNPDCTLREKYRDVDLLMALVVEECNKPTPSRHMMLTRCKVGIELVDNLIEADHSPGRRTSLVVLKQFLKHILTILSVKKENLGKSKPCAKQNISKQPSADADSRRQAIEGMAIQQKTISFGDISGLNEAKQILREAITFPDLYPHFFKDGLKPWRCILLYGPPGTGKTCLALAVAVEIKSKFYSVSSSDLVSSLFGETEKMIKALFQQARSQQMKCVLFIDEVDSLCRKRKSGEEEHVRRIKTELLRQMEGDCTHAVGDRDKLFLICATNCPWDLDTAFVRRFQRRICIPLPNRLARRDIISKCIGSQEVNLSHVFMETLLNLTEGFSGSDICNAVSDALFQPIRHAEKATAWVSLPGGKVTPCSPDKHGAKMATLRDIPPEQVQLPKLTFMDLKCALMKAHATVTKEEVNQFNKFTAEFGSCGS</sequence>
<dbReference type="GO" id="GO:0016887">
    <property type="term" value="F:ATP hydrolysis activity"/>
    <property type="evidence" value="ECO:0007669"/>
    <property type="project" value="InterPro"/>
</dbReference>
<dbReference type="Pfam" id="PF00004">
    <property type="entry name" value="AAA"/>
    <property type="match status" value="1"/>
</dbReference>
<dbReference type="GO" id="GO:0007033">
    <property type="term" value="P:vacuole organization"/>
    <property type="evidence" value="ECO:0007669"/>
    <property type="project" value="TreeGrafter"/>
</dbReference>
<keyword evidence="2 4" id="KW-0547">Nucleotide-binding</keyword>
<dbReference type="PROSITE" id="PS00674">
    <property type="entry name" value="AAA"/>
    <property type="match status" value="1"/>
</dbReference>
<evidence type="ECO:0000256" key="1">
    <source>
        <dbReference type="ARBA" id="ARBA00006914"/>
    </source>
</evidence>
<evidence type="ECO:0000313" key="6">
    <source>
        <dbReference type="Proteomes" id="UP001318040"/>
    </source>
</evidence>
<dbReference type="SUPFAM" id="SSF52540">
    <property type="entry name" value="P-loop containing nucleoside triphosphate hydrolases"/>
    <property type="match status" value="1"/>
</dbReference>
<evidence type="ECO:0000256" key="4">
    <source>
        <dbReference type="RuleBase" id="RU003651"/>
    </source>
</evidence>
<dbReference type="Pfam" id="PF09336">
    <property type="entry name" value="Vps4_C"/>
    <property type="match status" value="1"/>
</dbReference>
<dbReference type="Gene3D" id="3.40.50.300">
    <property type="entry name" value="P-loop containing nucleotide triphosphate hydrolases"/>
    <property type="match status" value="1"/>
</dbReference>
<keyword evidence="6" id="KW-1185">Reference proteome</keyword>
<dbReference type="Proteomes" id="UP001318040">
    <property type="component" value="Chromosome 54"/>
</dbReference>
<name>A0AAJ7U652_PETMA</name>
<organism evidence="6 7">
    <name type="scientific">Petromyzon marinus</name>
    <name type="common">Sea lamprey</name>
    <dbReference type="NCBI Taxonomy" id="7757"/>
    <lineage>
        <taxon>Eukaryota</taxon>
        <taxon>Metazoa</taxon>
        <taxon>Chordata</taxon>
        <taxon>Craniata</taxon>
        <taxon>Vertebrata</taxon>
        <taxon>Cyclostomata</taxon>
        <taxon>Hyperoartia</taxon>
        <taxon>Petromyzontiformes</taxon>
        <taxon>Petromyzontidae</taxon>
        <taxon>Petromyzon</taxon>
    </lineage>
</organism>
<dbReference type="AlphaFoldDB" id="A0AAJ7U652"/>
<dbReference type="RefSeq" id="XP_032830439.1">
    <property type="nucleotide sequence ID" value="XM_032974548.1"/>
</dbReference>
<evidence type="ECO:0000256" key="2">
    <source>
        <dbReference type="ARBA" id="ARBA00022741"/>
    </source>
</evidence>
<keyword evidence="3 4" id="KW-0067">ATP-binding</keyword>
<evidence type="ECO:0000259" key="5">
    <source>
        <dbReference type="SMART" id="SM00382"/>
    </source>
</evidence>
<comment type="similarity">
    <text evidence="1 4">Belongs to the AAA ATPase family.</text>
</comment>
<dbReference type="InterPro" id="IPR050304">
    <property type="entry name" value="MT-severing_AAA_ATPase"/>
</dbReference>
<dbReference type="Gene3D" id="1.10.8.60">
    <property type="match status" value="1"/>
</dbReference>
<dbReference type="InterPro" id="IPR003959">
    <property type="entry name" value="ATPase_AAA_core"/>
</dbReference>
<dbReference type="GO" id="GO:0016197">
    <property type="term" value="P:endosomal transport"/>
    <property type="evidence" value="ECO:0007669"/>
    <property type="project" value="TreeGrafter"/>
</dbReference>
<gene>
    <name evidence="7" type="primary">LOC116954106</name>
</gene>
<accession>A0AAJ7U652</accession>
<dbReference type="InterPro" id="IPR027417">
    <property type="entry name" value="P-loop_NTPase"/>
</dbReference>
<proteinExistence type="inferred from homology"/>
<evidence type="ECO:0000256" key="3">
    <source>
        <dbReference type="ARBA" id="ARBA00022840"/>
    </source>
</evidence>
<dbReference type="PANTHER" id="PTHR23074">
    <property type="entry name" value="AAA DOMAIN-CONTAINING"/>
    <property type="match status" value="1"/>
</dbReference>
<evidence type="ECO:0000313" key="7">
    <source>
        <dbReference type="RefSeq" id="XP_032830439.1"/>
    </source>
</evidence>
<dbReference type="InterPro" id="IPR003593">
    <property type="entry name" value="AAA+_ATPase"/>
</dbReference>
<feature type="domain" description="AAA+ ATPase" evidence="5">
    <location>
        <begin position="159"/>
        <end position="299"/>
    </location>
</feature>
<dbReference type="InterPro" id="IPR015415">
    <property type="entry name" value="Spast_Vps4_C"/>
</dbReference>
<dbReference type="InterPro" id="IPR003960">
    <property type="entry name" value="ATPase_AAA_CS"/>
</dbReference>
<dbReference type="GO" id="GO:0005524">
    <property type="term" value="F:ATP binding"/>
    <property type="evidence" value="ECO:0007669"/>
    <property type="project" value="UniProtKB-KW"/>
</dbReference>
<dbReference type="SMART" id="SM00382">
    <property type="entry name" value="AAA"/>
    <property type="match status" value="1"/>
</dbReference>
<protein>
    <submittedName>
        <fullName evidence="7">Suppressor protein of bem1/bed5 double mutants-like isoform X1</fullName>
    </submittedName>
</protein>
<dbReference type="PANTHER" id="PTHR23074:SF72">
    <property type="entry name" value="VACUOLAR PROTEIN SORTING-ASSOCIATED PROTEIN 4B"/>
    <property type="match status" value="1"/>
</dbReference>
<reference evidence="7" key="1">
    <citation type="submission" date="2025-08" db="UniProtKB">
        <authorList>
            <consortium name="RefSeq"/>
        </authorList>
    </citation>
    <scope>IDENTIFICATION</scope>
    <source>
        <tissue evidence="7">Sperm</tissue>
    </source>
</reference>
<dbReference type="KEGG" id="pmrn:116954106"/>